<feature type="region of interest" description="Disordered" evidence="6">
    <location>
        <begin position="341"/>
        <end position="375"/>
    </location>
</feature>
<dbReference type="HAMAP" id="MF_00149">
    <property type="entry name" value="DNA_mis_repair"/>
    <property type="match status" value="1"/>
</dbReference>
<dbReference type="CDD" id="cd03482">
    <property type="entry name" value="MutL_Trans_MutL"/>
    <property type="match status" value="1"/>
</dbReference>
<keyword evidence="4 5" id="KW-0234">DNA repair</keyword>
<dbReference type="SMART" id="SM00853">
    <property type="entry name" value="MutL_C"/>
    <property type="match status" value="1"/>
</dbReference>
<dbReference type="RefSeq" id="WP_418891597.1">
    <property type="nucleotide sequence ID" value="NZ_JBEUWX010000002.1"/>
</dbReference>
<evidence type="ECO:0000256" key="1">
    <source>
        <dbReference type="ARBA" id="ARBA00006082"/>
    </source>
</evidence>
<dbReference type="InterPro" id="IPR014721">
    <property type="entry name" value="Ribsml_uS5_D2-typ_fold_subgr"/>
</dbReference>
<dbReference type="EMBL" id="JBEUWX010000002">
    <property type="protein sequence ID" value="MFA9950550.1"/>
    <property type="molecule type" value="Genomic_DNA"/>
</dbReference>
<evidence type="ECO:0000256" key="6">
    <source>
        <dbReference type="SAM" id="MobiDB-lite"/>
    </source>
</evidence>
<dbReference type="InterPro" id="IPR002099">
    <property type="entry name" value="MutL/Mlh/PMS"/>
</dbReference>
<keyword evidence="3 5" id="KW-0227">DNA damage</keyword>
<dbReference type="InterPro" id="IPR014762">
    <property type="entry name" value="DNA_mismatch_repair_CS"/>
</dbReference>
<dbReference type="Gene3D" id="3.30.565.10">
    <property type="entry name" value="Histidine kinase-like ATPase, C-terminal domain"/>
    <property type="match status" value="1"/>
</dbReference>
<dbReference type="SUPFAM" id="SSF118116">
    <property type="entry name" value="DNA mismatch repair protein MutL"/>
    <property type="match status" value="1"/>
</dbReference>
<dbReference type="NCBIfam" id="TIGR00585">
    <property type="entry name" value="mutl"/>
    <property type="match status" value="1"/>
</dbReference>
<dbReference type="NCBIfam" id="NF000949">
    <property type="entry name" value="PRK00095.1-2"/>
    <property type="match status" value="1"/>
</dbReference>
<name>A0ABV4UHN9_9RHOO</name>
<dbReference type="InterPro" id="IPR042120">
    <property type="entry name" value="MutL_C_dimsub"/>
</dbReference>
<reference evidence="10" key="1">
    <citation type="submission" date="2024-06" db="EMBL/GenBank/DDBJ databases">
        <title>Radixoralia hellwigii gen. nov., sp nov., isolated from a root canal in the human oral cavity.</title>
        <authorList>
            <person name="Bartsch S."/>
            <person name="Wittmer A."/>
            <person name="Schulz A.-K."/>
            <person name="Neumann-Schaal M."/>
            <person name="Wolf J."/>
            <person name="Gronow S."/>
            <person name="Tennert C."/>
            <person name="Haecker G."/>
            <person name="Cieplik F."/>
            <person name="Al-Ahmad A."/>
        </authorList>
    </citation>
    <scope>NUCLEOTIDE SEQUENCE [LARGE SCALE GENOMIC DNA]</scope>
    <source>
        <strain evidence="10">Wk13</strain>
    </source>
</reference>
<proteinExistence type="inferred from homology"/>
<evidence type="ECO:0000256" key="2">
    <source>
        <dbReference type="ARBA" id="ARBA00021975"/>
    </source>
</evidence>
<organism evidence="9 10">
    <name type="scientific">Dentiradicibacter hellwigii</name>
    <dbReference type="NCBI Taxonomy" id="3149053"/>
    <lineage>
        <taxon>Bacteria</taxon>
        <taxon>Pseudomonadati</taxon>
        <taxon>Pseudomonadota</taxon>
        <taxon>Betaproteobacteria</taxon>
        <taxon>Rhodocyclales</taxon>
        <taxon>Rhodocyclaceae</taxon>
        <taxon>Dentiradicibacter</taxon>
    </lineage>
</organism>
<evidence type="ECO:0000259" key="7">
    <source>
        <dbReference type="SMART" id="SM00853"/>
    </source>
</evidence>
<keyword evidence="9" id="KW-0255">Endonuclease</keyword>
<gene>
    <name evidence="5 9" type="primary">mutL</name>
    <name evidence="9" type="ORF">ABCS64_09515</name>
</gene>
<comment type="function">
    <text evidence="5">This protein is involved in the repair of mismatches in DNA. It is required for dam-dependent methyl-directed DNA mismatch repair. May act as a 'molecular matchmaker', a protein that promotes the formation of a stable complex between two or more DNA-binding proteins in an ATP-dependent manner without itself being part of a final effector complex.</text>
</comment>
<dbReference type="InterPro" id="IPR013507">
    <property type="entry name" value="DNA_mismatch_S5_2-like"/>
</dbReference>
<dbReference type="InterPro" id="IPR020667">
    <property type="entry name" value="DNA_mismatch_repair_MutL"/>
</dbReference>
<keyword evidence="9" id="KW-0378">Hydrolase</keyword>
<comment type="caution">
    <text evidence="9">The sequence shown here is derived from an EMBL/GenBank/DDBJ whole genome shotgun (WGS) entry which is preliminary data.</text>
</comment>
<comment type="similarity">
    <text evidence="1 5">Belongs to the DNA mismatch repair MutL/HexB family.</text>
</comment>
<evidence type="ECO:0000256" key="3">
    <source>
        <dbReference type="ARBA" id="ARBA00022763"/>
    </source>
</evidence>
<evidence type="ECO:0000256" key="4">
    <source>
        <dbReference type="ARBA" id="ARBA00023204"/>
    </source>
</evidence>
<dbReference type="InterPro" id="IPR038973">
    <property type="entry name" value="MutL/Mlh/Pms-like"/>
</dbReference>
<accession>A0ABV4UHN9</accession>
<dbReference type="InterPro" id="IPR020568">
    <property type="entry name" value="Ribosomal_Su5_D2-typ_SF"/>
</dbReference>
<dbReference type="Pfam" id="PF01119">
    <property type="entry name" value="DNA_mis_repair"/>
    <property type="match status" value="1"/>
</dbReference>
<dbReference type="Gene3D" id="3.30.1540.20">
    <property type="entry name" value="MutL, C-terminal domain, dimerisation subdomain"/>
    <property type="match status" value="1"/>
</dbReference>
<keyword evidence="9" id="KW-0540">Nuclease</keyword>
<dbReference type="InterPro" id="IPR036890">
    <property type="entry name" value="HATPase_C_sf"/>
</dbReference>
<dbReference type="GO" id="GO:0004519">
    <property type="term" value="F:endonuclease activity"/>
    <property type="evidence" value="ECO:0007669"/>
    <property type="project" value="UniProtKB-KW"/>
</dbReference>
<dbReference type="Pfam" id="PF08676">
    <property type="entry name" value="MutL_C"/>
    <property type="match status" value="1"/>
</dbReference>
<sequence>MIDSSPSSFPAIRRLPDPLISQIAAGEVVERPASVLKELLENALDAGSASLQIQLEEGGVKLIRVTDDGAGIAKDELALALTRHATSKIASLNDLEHVSTFGFRGEALASIASVARLTLISCRAGAPHAWRLAADADLPEPAALAQGTLVEMRDLYYNTPARRKFLKSEATELAHCLEAIKRVAMAYPEVAIMASHNGRTSLRLPKSDMQARIGAILGDAFTAESRLVTADAGVLKLTGYCALPAHSRARSDAQYCYVNGRFVRDKLLMHALREAYRDMLHGSRYPAYCIFLDIDPAAVDVNVHPAKSEVRFRDARAVHQFVFHAVQKVLSSPLHALSNPVSPRFSDHSAPIQATTQPAEATASPDSVAPTARPASYTAARQASLRINEPAVSAYTSFAQAAFSRPAASPAHGEVSRPIYAETGTAEEEKNAPPLGYALGQLHGIYILAQNAHGLVLIDMHAAHERILYERLKAAVDSRRIAAQTLLIPAVFSADALDIAAAGEHADTLSALGFEITPAGPTQLAVRAVPALLQASDPAALVRAVLADLREHGVTQLTLARRNELLSTMACHGAVRAHRLLTIPEMNALLRQMEATERADQCNHGRPTWTQLSLGELDRLFLRGR</sequence>
<dbReference type="Gene3D" id="3.30.1370.100">
    <property type="entry name" value="MutL, C-terminal domain, regulatory subdomain"/>
    <property type="match status" value="1"/>
</dbReference>
<protein>
    <recommendedName>
        <fullName evidence="2 5">DNA mismatch repair protein MutL</fullName>
    </recommendedName>
</protein>
<dbReference type="InterPro" id="IPR042121">
    <property type="entry name" value="MutL_C_regsub"/>
</dbReference>
<dbReference type="PROSITE" id="PS00058">
    <property type="entry name" value="DNA_MISMATCH_REPAIR_1"/>
    <property type="match status" value="1"/>
</dbReference>
<evidence type="ECO:0000313" key="10">
    <source>
        <dbReference type="Proteomes" id="UP001574673"/>
    </source>
</evidence>
<dbReference type="PANTHER" id="PTHR10073">
    <property type="entry name" value="DNA MISMATCH REPAIR PROTEIN MLH, PMS, MUTL"/>
    <property type="match status" value="1"/>
</dbReference>
<dbReference type="InterPro" id="IPR014790">
    <property type="entry name" value="MutL_C"/>
</dbReference>
<dbReference type="SUPFAM" id="SSF55874">
    <property type="entry name" value="ATPase domain of HSP90 chaperone/DNA topoisomerase II/histidine kinase"/>
    <property type="match status" value="1"/>
</dbReference>
<evidence type="ECO:0000313" key="9">
    <source>
        <dbReference type="EMBL" id="MFA9950550.1"/>
    </source>
</evidence>
<feature type="domain" description="DNA mismatch repair protein S5" evidence="8">
    <location>
        <begin position="213"/>
        <end position="331"/>
    </location>
</feature>
<dbReference type="SMART" id="SM01340">
    <property type="entry name" value="DNA_mis_repair"/>
    <property type="match status" value="1"/>
</dbReference>
<feature type="domain" description="MutL C-terminal dimerisation" evidence="7">
    <location>
        <begin position="438"/>
        <end position="581"/>
    </location>
</feature>
<dbReference type="Gene3D" id="3.30.230.10">
    <property type="match status" value="1"/>
</dbReference>
<dbReference type="InterPro" id="IPR037198">
    <property type="entry name" value="MutL_C_sf"/>
</dbReference>
<evidence type="ECO:0000256" key="5">
    <source>
        <dbReference type="HAMAP-Rule" id="MF_00149"/>
    </source>
</evidence>
<evidence type="ECO:0000259" key="8">
    <source>
        <dbReference type="SMART" id="SM01340"/>
    </source>
</evidence>
<dbReference type="Proteomes" id="UP001574673">
    <property type="component" value="Unassembled WGS sequence"/>
</dbReference>
<keyword evidence="10" id="KW-1185">Reference proteome</keyword>
<dbReference type="SUPFAM" id="SSF54211">
    <property type="entry name" value="Ribosomal protein S5 domain 2-like"/>
    <property type="match status" value="1"/>
</dbReference>
<dbReference type="Pfam" id="PF13589">
    <property type="entry name" value="HATPase_c_3"/>
    <property type="match status" value="1"/>
</dbReference>
<dbReference type="CDD" id="cd16926">
    <property type="entry name" value="HATPase_MutL-MLH-PMS-like"/>
    <property type="match status" value="1"/>
</dbReference>
<dbReference type="PANTHER" id="PTHR10073:SF12">
    <property type="entry name" value="DNA MISMATCH REPAIR PROTEIN MLH1"/>
    <property type="match status" value="1"/>
</dbReference>